<dbReference type="InterPro" id="IPR023393">
    <property type="entry name" value="START-like_dom_sf"/>
</dbReference>
<dbReference type="PANTHER" id="PTHR33824">
    <property type="entry name" value="POLYKETIDE CYCLASE/DEHYDRASE AND LIPID TRANSPORT SUPERFAMILY PROTEIN"/>
    <property type="match status" value="1"/>
</dbReference>
<dbReference type="Gene3D" id="3.30.530.20">
    <property type="match status" value="1"/>
</dbReference>
<dbReference type="Proteomes" id="UP000256970">
    <property type="component" value="Unassembled WGS sequence"/>
</dbReference>
<keyword evidence="3" id="KW-1185">Reference proteome</keyword>
<dbReference type="Pfam" id="PF03364">
    <property type="entry name" value="Polyketide_cyc"/>
    <property type="match status" value="1"/>
</dbReference>
<dbReference type="STRING" id="3088.A0A383VH33"/>
<evidence type="ECO:0000313" key="3">
    <source>
        <dbReference type="Proteomes" id="UP000256970"/>
    </source>
</evidence>
<dbReference type="PANTHER" id="PTHR33824:SF7">
    <property type="entry name" value="POLYKETIDE CYCLASE_DEHYDRASE AND LIPID TRANSPORT SUPERFAMILY PROTEIN"/>
    <property type="match status" value="1"/>
</dbReference>
<dbReference type="InterPro" id="IPR005031">
    <property type="entry name" value="COQ10_START"/>
</dbReference>
<name>A0A383VH33_TETOB</name>
<organism evidence="2 3">
    <name type="scientific">Tetradesmus obliquus</name>
    <name type="common">Green alga</name>
    <name type="synonym">Acutodesmus obliquus</name>
    <dbReference type="NCBI Taxonomy" id="3088"/>
    <lineage>
        <taxon>Eukaryota</taxon>
        <taxon>Viridiplantae</taxon>
        <taxon>Chlorophyta</taxon>
        <taxon>core chlorophytes</taxon>
        <taxon>Chlorophyceae</taxon>
        <taxon>CS clade</taxon>
        <taxon>Sphaeropleales</taxon>
        <taxon>Scenedesmaceae</taxon>
        <taxon>Tetradesmus</taxon>
    </lineage>
</organism>
<dbReference type="InterPro" id="IPR047137">
    <property type="entry name" value="ORF3"/>
</dbReference>
<dbReference type="AlphaFoldDB" id="A0A383VH33"/>
<gene>
    <name evidence="2" type="ORF">BQ4739_LOCUS5332</name>
</gene>
<dbReference type="SUPFAM" id="SSF55961">
    <property type="entry name" value="Bet v1-like"/>
    <property type="match status" value="1"/>
</dbReference>
<evidence type="ECO:0000259" key="1">
    <source>
        <dbReference type="Pfam" id="PF03364"/>
    </source>
</evidence>
<feature type="domain" description="Coenzyme Q-binding protein COQ10 START" evidence="1">
    <location>
        <begin position="72"/>
        <end position="198"/>
    </location>
</feature>
<dbReference type="CDD" id="cd07817">
    <property type="entry name" value="SRPBCC_8"/>
    <property type="match status" value="1"/>
</dbReference>
<accession>A0A383VH33</accession>
<reference evidence="2 3" key="1">
    <citation type="submission" date="2016-10" db="EMBL/GenBank/DDBJ databases">
        <authorList>
            <person name="Cai Z."/>
        </authorList>
    </citation>
    <scope>NUCLEOTIDE SEQUENCE [LARGE SCALE GENOMIC DNA]</scope>
</reference>
<dbReference type="EMBL" id="FNXT01000495">
    <property type="protein sequence ID" value="SZX64845.1"/>
    <property type="molecule type" value="Genomic_DNA"/>
</dbReference>
<protein>
    <recommendedName>
        <fullName evidence="1">Coenzyme Q-binding protein COQ10 START domain-containing protein</fullName>
    </recommendedName>
</protein>
<evidence type="ECO:0000313" key="2">
    <source>
        <dbReference type="EMBL" id="SZX64845.1"/>
    </source>
</evidence>
<sequence length="229" mass="25702">MSAALGCRRSHAITCQAEATPARPGLRKCRVSSRAGVAAKSSTFGRQLPVHASNGYRWSMGRWLDNRADVEVAVPLEVCWTLWEDRQRIPLWMPWIKSVTVQQDNPALSRWTLSTHQFGRDWEFSWLARNLAPIKNQKIHWVSEPGSASMGLNINNRGQIRFIRRAGGCNVSLSISYEVPEVLAPFANALTPVVEGIIGQDMLRFKEYATAYAKAQASSQQQQQQVPKL</sequence>
<proteinExistence type="predicted"/>